<keyword evidence="3" id="KW-1185">Reference proteome</keyword>
<accession>A0A409XT34</accession>
<evidence type="ECO:0000313" key="2">
    <source>
        <dbReference type="EMBL" id="PPQ93864.1"/>
    </source>
</evidence>
<dbReference type="EMBL" id="NHYD01000598">
    <property type="protein sequence ID" value="PPQ93864.1"/>
    <property type="molecule type" value="Genomic_DNA"/>
</dbReference>
<keyword evidence="1" id="KW-1133">Transmembrane helix</keyword>
<reference evidence="2 3" key="1">
    <citation type="journal article" date="2018" name="Evol. Lett.">
        <title>Horizontal gene cluster transfer increased hallucinogenic mushroom diversity.</title>
        <authorList>
            <person name="Reynolds H.T."/>
            <person name="Vijayakumar V."/>
            <person name="Gluck-Thaler E."/>
            <person name="Korotkin H.B."/>
            <person name="Matheny P.B."/>
            <person name="Slot J.C."/>
        </authorList>
    </citation>
    <scope>NUCLEOTIDE SEQUENCE [LARGE SCALE GENOMIC DNA]</scope>
    <source>
        <strain evidence="2 3">2631</strain>
    </source>
</reference>
<organism evidence="2 3">
    <name type="scientific">Psilocybe cyanescens</name>
    <dbReference type="NCBI Taxonomy" id="93625"/>
    <lineage>
        <taxon>Eukaryota</taxon>
        <taxon>Fungi</taxon>
        <taxon>Dikarya</taxon>
        <taxon>Basidiomycota</taxon>
        <taxon>Agaricomycotina</taxon>
        <taxon>Agaricomycetes</taxon>
        <taxon>Agaricomycetidae</taxon>
        <taxon>Agaricales</taxon>
        <taxon>Agaricineae</taxon>
        <taxon>Strophariaceae</taxon>
        <taxon>Psilocybe</taxon>
    </lineage>
</organism>
<evidence type="ECO:0000313" key="3">
    <source>
        <dbReference type="Proteomes" id="UP000283269"/>
    </source>
</evidence>
<dbReference type="AlphaFoldDB" id="A0A409XT34"/>
<proteinExistence type="predicted"/>
<dbReference type="Proteomes" id="UP000283269">
    <property type="component" value="Unassembled WGS sequence"/>
</dbReference>
<dbReference type="InParanoid" id="A0A409XT34"/>
<gene>
    <name evidence="2" type="ORF">CVT25_013574</name>
</gene>
<feature type="transmembrane region" description="Helical" evidence="1">
    <location>
        <begin position="75"/>
        <end position="92"/>
    </location>
</feature>
<keyword evidence="1" id="KW-0812">Transmembrane</keyword>
<keyword evidence="1" id="KW-0472">Membrane</keyword>
<comment type="caution">
    <text evidence="2">The sequence shown here is derived from an EMBL/GenBank/DDBJ whole genome shotgun (WGS) entry which is preliminary data.</text>
</comment>
<evidence type="ECO:0000256" key="1">
    <source>
        <dbReference type="SAM" id="Phobius"/>
    </source>
</evidence>
<sequence>MPIDVSLPALVAPQNAYNKVVMNEVSFLSQISSPQVSQHLVKYSGNSTNPTNPTGPVTGILSTSTSSAMGGMPAINIWSIMVLAAWGILITTL</sequence>
<protein>
    <submittedName>
        <fullName evidence="2">Uncharacterized protein</fullName>
    </submittedName>
</protein>
<name>A0A409XT34_PSICY</name>